<sequence length="1427" mass="158561">MSQQISLEDIFLLYKDRIAVVDADCAMSYGELDELSAALAETLLPYRHSGNKVILVLDRSIEALVAISAAIRAGICYVPLEWDGHDTHAFERLQGCGDIPAVAVSRHAQALSDLGIAHIAMDNLSRDRGRNVSRDSFPDIDANHLIYTIYTSGSTGISKGVDITRASIWHYTTSLISLLSINESLSYAYMSSLSADLGNTSLFLSLLTGGTLHFISDTLRRDACEFQRYMREQRIDVVKITPSHFTSLTMHHYTDFTLKWLIFGGESLQSERVRTVFQKGWARAVANHYGPTETTVGVALFPMRNLNDVPDDLVVPVGFPIGQSRFELVDEEGQRLAGEAVGELMIGGPGVAAGYTNDPQLTTTKFYRLPHRMADGPFYASGDLFRRSKTGAYIFIGRKDRQIKIRGYRVDPDAIEALIAYEDDVESAAIFACDSDRPGHSQLVACIVPKQPAEDSVLSMQSLLSRILPAHMMPGRIVLLSTMPVTDNGKVDYKALKAQLSVPARHVENTLHVAGLEGNERVAASAWRQCLGSHPHRYDENFYDAGGDSILAIQLLSLLQNENYPVRASHFYQDPTFTRLIQAMDTELQPAVSPQQGISERYLAPVQHWFFEQFPQGVDRWSQAMVIDAAQKINVAAFRKALDGLLKAHPILGTCFIQRTGGWSVEDNVCEVADIFRCLELQGSAEELENMIERAHQEIAIRTGQLLRIWLLKGLDGHDRLLMVCHHLVIDGVSWRILIDDLARLYESARDNIQRSVAIEPRLYWSWSRQLKTLAATLPAEEVYPEAAANLAKLRNDFRLGPNSEGSVNTLWIGFDERQSHALLRDIPRQHCVAIQHLLLAAYVRSVADVLASGGTHLSVDIESHGRQLFEDELEMNRAMGWFTAVYPLIAEVVDGEPVLLTARRLANLAEKQADAGALYGIRRYLSDAPRKSVKGSELCFNFLGHFGLDSDASLGWSWSNLYPGAARHPDVSRVHLLKLTGRVVANRLTLDLSYSSNVHSRQTITRIGERFIGLLNDALQKAGVNAVAEQTSTLFSEHNSTGLLTYIPSALSGLRETRPSGALRAVLLTGATGFIGIYLLKMLLATPGCVVHCLVRGDDQRSAQERLWERFCWYFPHADRDALSARVVVHEGSLNSVGFGLAPAAFTRLAREIDTVVHAAADVRLMAPLDELRQTNVEGTCAIVEFCHMERAKRLHFVSTLSVAGIVTDKQSFSEDHLHIGQSFMTPYEQSKYEAELVVRAFIREGGSACIYRTGSVSADSTGTFQINIESNRLMQSLNTYVLSGLIPDREEDLLLCRVDDLAHAIVRIVMNTRISGRTFHMTPDAEFMHNDLVEVLQASGFSVQLASTEKYLSALRKMDADFPREAALGQMWSTRPSRKVRIDAAVTHTLLKRLDAEIPPVDRAWFTRFLACCVERGFLPGSTKV</sequence>
<dbReference type="InterPro" id="IPR000873">
    <property type="entry name" value="AMP-dep_synth/lig_dom"/>
</dbReference>
<dbReference type="SUPFAM" id="SSF47336">
    <property type="entry name" value="ACP-like"/>
    <property type="match status" value="1"/>
</dbReference>
<dbReference type="Pfam" id="PF07993">
    <property type="entry name" value="NAD_binding_4"/>
    <property type="match status" value="1"/>
</dbReference>
<evidence type="ECO:0000256" key="4">
    <source>
        <dbReference type="ARBA" id="ARBA00022598"/>
    </source>
</evidence>
<dbReference type="Gene3D" id="3.40.50.720">
    <property type="entry name" value="NAD(P)-binding Rossmann-like Domain"/>
    <property type="match status" value="1"/>
</dbReference>
<dbReference type="InterPro" id="IPR010080">
    <property type="entry name" value="Thioester_reductase-like_dom"/>
</dbReference>
<dbReference type="PIRSF" id="PIRSF001617">
    <property type="entry name" value="Alpha-AR"/>
    <property type="match status" value="1"/>
</dbReference>
<dbReference type="PANTHER" id="PTHR45398">
    <property type="match status" value="1"/>
</dbReference>
<accession>A0A3F3IYQ4</accession>
<dbReference type="Pfam" id="PF00668">
    <property type="entry name" value="Condensation"/>
    <property type="match status" value="1"/>
</dbReference>
<proteinExistence type="predicted"/>
<feature type="coiled-coil region" evidence="5">
    <location>
        <begin position="678"/>
        <end position="705"/>
    </location>
</feature>
<keyword evidence="2" id="KW-0596">Phosphopantetheine</keyword>
<dbReference type="PROSITE" id="PS50075">
    <property type="entry name" value="CARRIER"/>
    <property type="match status" value="1"/>
</dbReference>
<name>A0A3F3IYQ4_SALER</name>
<dbReference type="Gene3D" id="1.10.1200.10">
    <property type="entry name" value="ACP-like"/>
    <property type="match status" value="1"/>
</dbReference>
<dbReference type="PANTHER" id="PTHR45398:SF1">
    <property type="entry name" value="ENZYME, PUTATIVE (JCVI)-RELATED"/>
    <property type="match status" value="1"/>
</dbReference>
<evidence type="ECO:0000313" key="7">
    <source>
        <dbReference type="EMBL" id="OHJ51899.1"/>
    </source>
</evidence>
<dbReference type="EMBL" id="MLTE01000008">
    <property type="protein sequence ID" value="OHJ51899.1"/>
    <property type="molecule type" value="Genomic_DNA"/>
</dbReference>
<dbReference type="RefSeq" id="WP_070804995.1">
    <property type="nucleotide sequence ID" value="NZ_MLTE01000008.1"/>
</dbReference>
<evidence type="ECO:0000256" key="3">
    <source>
        <dbReference type="ARBA" id="ARBA00022553"/>
    </source>
</evidence>
<dbReference type="InterPro" id="IPR042099">
    <property type="entry name" value="ANL_N_sf"/>
</dbReference>
<dbReference type="InterPro" id="IPR023213">
    <property type="entry name" value="CAT-like_dom_sf"/>
</dbReference>
<dbReference type="InterPro" id="IPR045851">
    <property type="entry name" value="AMP-bd_C_sf"/>
</dbReference>
<dbReference type="InterPro" id="IPR036736">
    <property type="entry name" value="ACP-like_sf"/>
</dbReference>
<protein>
    <recommendedName>
        <fullName evidence="6">Carrier domain-containing protein</fullName>
    </recommendedName>
</protein>
<evidence type="ECO:0000256" key="5">
    <source>
        <dbReference type="SAM" id="Coils"/>
    </source>
</evidence>
<dbReference type="SUPFAM" id="SSF56801">
    <property type="entry name" value="Acetyl-CoA synthetase-like"/>
    <property type="match status" value="1"/>
</dbReference>
<dbReference type="Gene3D" id="3.30.559.30">
    <property type="entry name" value="Nonribosomal peptide synthetase, condensation domain"/>
    <property type="match status" value="1"/>
</dbReference>
<gene>
    <name evidence="7" type="ORF">A7S51_13650</name>
</gene>
<dbReference type="Gene3D" id="3.30.300.30">
    <property type="match status" value="1"/>
</dbReference>
<dbReference type="InterPro" id="IPR036291">
    <property type="entry name" value="NAD(P)-bd_dom_sf"/>
</dbReference>
<reference evidence="7" key="1">
    <citation type="submission" date="2016-09" db="EMBL/GenBank/DDBJ databases">
        <title>Whole genome sequencing of Salmonella enterica.</title>
        <authorList>
            <person name="Bell R."/>
        </authorList>
    </citation>
    <scope>NUCLEOTIDE SEQUENCE [LARGE SCALE GENOMIC DNA]</scope>
    <source>
        <strain evidence="7">CFSAN044929</strain>
    </source>
</reference>
<keyword evidence="3" id="KW-0597">Phosphoprotein</keyword>
<dbReference type="Gene3D" id="3.30.559.10">
    <property type="entry name" value="Chloramphenicol acetyltransferase-like domain"/>
    <property type="match status" value="1"/>
</dbReference>
<dbReference type="Pfam" id="PF00550">
    <property type="entry name" value="PP-binding"/>
    <property type="match status" value="1"/>
</dbReference>
<evidence type="ECO:0000256" key="1">
    <source>
        <dbReference type="ARBA" id="ARBA00001957"/>
    </source>
</evidence>
<dbReference type="InterPro" id="IPR006162">
    <property type="entry name" value="Ppantetheine_attach_site"/>
</dbReference>
<comment type="caution">
    <text evidence="7">The sequence shown here is derived from an EMBL/GenBank/DDBJ whole genome shotgun (WGS) entry which is preliminary data.</text>
</comment>
<evidence type="ECO:0000256" key="2">
    <source>
        <dbReference type="ARBA" id="ARBA00022450"/>
    </source>
</evidence>
<dbReference type="CDD" id="cd05930">
    <property type="entry name" value="A_NRPS"/>
    <property type="match status" value="1"/>
</dbReference>
<dbReference type="Proteomes" id="UP000866740">
    <property type="component" value="Unassembled WGS sequence"/>
</dbReference>
<dbReference type="SUPFAM" id="SSF52777">
    <property type="entry name" value="CoA-dependent acyltransferases"/>
    <property type="match status" value="2"/>
</dbReference>
<dbReference type="NCBIfam" id="TIGR01746">
    <property type="entry name" value="Thioester-redct"/>
    <property type="match status" value="1"/>
</dbReference>
<keyword evidence="5" id="KW-0175">Coiled coil</keyword>
<dbReference type="PROSITE" id="PS00012">
    <property type="entry name" value="PHOSPHOPANTETHEINE"/>
    <property type="match status" value="1"/>
</dbReference>
<keyword evidence="4" id="KW-0436">Ligase</keyword>
<dbReference type="InterPro" id="IPR009081">
    <property type="entry name" value="PP-bd_ACP"/>
</dbReference>
<dbReference type="InterPro" id="IPR001242">
    <property type="entry name" value="Condensation_dom"/>
</dbReference>
<dbReference type="SUPFAM" id="SSF51735">
    <property type="entry name" value="NAD(P)-binding Rossmann-fold domains"/>
    <property type="match status" value="1"/>
</dbReference>
<organism evidence="7">
    <name type="scientific">Salmonella enterica</name>
    <name type="common">Salmonella choleraesuis</name>
    <dbReference type="NCBI Taxonomy" id="28901"/>
    <lineage>
        <taxon>Bacteria</taxon>
        <taxon>Pseudomonadati</taxon>
        <taxon>Pseudomonadota</taxon>
        <taxon>Gammaproteobacteria</taxon>
        <taxon>Enterobacterales</taxon>
        <taxon>Enterobacteriaceae</taxon>
        <taxon>Salmonella</taxon>
    </lineage>
</organism>
<evidence type="ECO:0000259" key="6">
    <source>
        <dbReference type="PROSITE" id="PS50075"/>
    </source>
</evidence>
<dbReference type="Pfam" id="PF00501">
    <property type="entry name" value="AMP-binding"/>
    <property type="match status" value="1"/>
</dbReference>
<dbReference type="InterPro" id="IPR013120">
    <property type="entry name" value="FAR_NAD-bd"/>
</dbReference>
<feature type="domain" description="Carrier" evidence="6">
    <location>
        <begin position="514"/>
        <end position="588"/>
    </location>
</feature>
<dbReference type="Gene3D" id="3.40.50.12780">
    <property type="entry name" value="N-terminal domain of ligase-like"/>
    <property type="match status" value="1"/>
</dbReference>
<dbReference type="GO" id="GO:0016877">
    <property type="term" value="F:ligase activity, forming carbon-sulfur bonds"/>
    <property type="evidence" value="ECO:0007669"/>
    <property type="project" value="UniProtKB-ARBA"/>
</dbReference>
<comment type="cofactor">
    <cofactor evidence="1">
        <name>pantetheine 4'-phosphate</name>
        <dbReference type="ChEBI" id="CHEBI:47942"/>
    </cofactor>
</comment>